<protein>
    <submittedName>
        <fullName evidence="3">3-Ketoacyl-(Acyl-carrier-protein) reductase</fullName>
    </submittedName>
</protein>
<dbReference type="GO" id="GO:0016491">
    <property type="term" value="F:oxidoreductase activity"/>
    <property type="evidence" value="ECO:0007669"/>
    <property type="project" value="UniProtKB-KW"/>
</dbReference>
<proteinExistence type="inferred from homology"/>
<organism evidence="3">
    <name type="scientific">Streptomyces minoensis</name>
    <dbReference type="NCBI Taxonomy" id="67329"/>
    <lineage>
        <taxon>Bacteria</taxon>
        <taxon>Bacillati</taxon>
        <taxon>Actinomycetota</taxon>
        <taxon>Actinomycetes</taxon>
        <taxon>Kitasatosporales</taxon>
        <taxon>Streptomycetaceae</taxon>
        <taxon>Streptomyces</taxon>
    </lineage>
</organism>
<dbReference type="PANTHER" id="PTHR42879">
    <property type="entry name" value="3-OXOACYL-(ACYL-CARRIER-PROTEIN) REDUCTASE"/>
    <property type="match status" value="1"/>
</dbReference>
<comment type="similarity">
    <text evidence="1">Belongs to the short-chain dehydrogenases/reductases (SDR) family.</text>
</comment>
<gene>
    <name evidence="3" type="primary">dutJ</name>
</gene>
<name>A0A0F6QFE9_9ACTN</name>
<dbReference type="PRINTS" id="PR00081">
    <property type="entry name" value="GDHRDH"/>
</dbReference>
<dbReference type="Gene3D" id="3.40.50.720">
    <property type="entry name" value="NAD(P)-binding Rossmann-like Domain"/>
    <property type="match status" value="1"/>
</dbReference>
<dbReference type="GO" id="GO:0032787">
    <property type="term" value="P:monocarboxylic acid metabolic process"/>
    <property type="evidence" value="ECO:0007669"/>
    <property type="project" value="UniProtKB-ARBA"/>
</dbReference>
<dbReference type="InterPro" id="IPR020904">
    <property type="entry name" value="Sc_DH/Rdtase_CS"/>
</dbReference>
<evidence type="ECO:0000256" key="2">
    <source>
        <dbReference type="ARBA" id="ARBA00023002"/>
    </source>
</evidence>
<dbReference type="CDD" id="cd05233">
    <property type="entry name" value="SDR_c"/>
    <property type="match status" value="1"/>
</dbReference>
<dbReference type="FunFam" id="3.40.50.720:FF:000084">
    <property type="entry name" value="Short-chain dehydrogenase reductase"/>
    <property type="match status" value="1"/>
</dbReference>
<dbReference type="PRINTS" id="PR00080">
    <property type="entry name" value="SDRFAMILY"/>
</dbReference>
<dbReference type="EMBL" id="KP710956">
    <property type="protein sequence ID" value="AKD43498.1"/>
    <property type="molecule type" value="Genomic_DNA"/>
</dbReference>
<reference evidence="3" key="1">
    <citation type="submission" date="2015-01" db="EMBL/GenBank/DDBJ databases">
        <authorList>
            <person name="Wang S."/>
            <person name="Zhang S."/>
            <person name="Shao L."/>
            <person name="Yu D."/>
            <person name="Zhan J."/>
        </authorList>
    </citation>
    <scope>NUCLEOTIDE SEQUENCE</scope>
    <source>
        <strain evidence="3">NRRL B-5482</strain>
    </source>
</reference>
<dbReference type="SUPFAM" id="SSF51735">
    <property type="entry name" value="NAD(P)-binding Rossmann-fold domains"/>
    <property type="match status" value="1"/>
</dbReference>
<evidence type="ECO:0000313" key="3">
    <source>
        <dbReference type="EMBL" id="AKD43498.1"/>
    </source>
</evidence>
<dbReference type="InterPro" id="IPR050259">
    <property type="entry name" value="SDR"/>
</dbReference>
<sequence>MDLGLTDRVALVTGGTRGIGEATVRAFAAEGARVALTYAGSKDRAADLVGELGGPERALAVHYDLADPSSVEDLVPAVERHFGAVDVLVANAVRRPAGRPAPGFEHLDPASWTAYLDDNLTATIRTVQTALAGMRARGHGRIALISSHLAAKGQAGQEVYTAAKSALHGFALSLARDAGPDGVLVNVVSPGLTTTEGALQHFPAAVLEKAAAALPTGRLGSPEEVARTVVFYCSAANENITGELVSLVGRG</sequence>
<dbReference type="InterPro" id="IPR002347">
    <property type="entry name" value="SDR_fam"/>
</dbReference>
<reference evidence="3" key="2">
    <citation type="submission" date="2015-04" db="EMBL/GenBank/DDBJ databases">
        <title>Identification and manipulation of the dutomycin biosynthetic gene cluster.</title>
        <authorList>
            <person name="Zhang Q."/>
            <person name="Skidmore C."/>
            <person name="Rasmussen M."/>
            <person name="Chang C.-W.T."/>
        </authorList>
    </citation>
    <scope>NUCLEOTIDE SEQUENCE</scope>
    <source>
        <strain evidence="3">NRRL B-5482</strain>
    </source>
</reference>
<evidence type="ECO:0000256" key="1">
    <source>
        <dbReference type="ARBA" id="ARBA00006484"/>
    </source>
</evidence>
<dbReference type="InterPro" id="IPR036291">
    <property type="entry name" value="NAD(P)-bd_dom_sf"/>
</dbReference>
<dbReference type="PANTHER" id="PTHR42879:SF2">
    <property type="entry name" value="3-OXOACYL-[ACYL-CARRIER-PROTEIN] REDUCTASE FABG"/>
    <property type="match status" value="1"/>
</dbReference>
<accession>A0A0F6QFE9</accession>
<dbReference type="PROSITE" id="PS00061">
    <property type="entry name" value="ADH_SHORT"/>
    <property type="match status" value="1"/>
</dbReference>
<dbReference type="Pfam" id="PF13561">
    <property type="entry name" value="adh_short_C2"/>
    <property type="match status" value="1"/>
</dbReference>
<keyword evidence="2" id="KW-0560">Oxidoreductase</keyword>
<dbReference type="AlphaFoldDB" id="A0A0F6QFE9"/>